<dbReference type="OrthoDB" id="9782754at2"/>
<organism evidence="3 4">
    <name type="scientific">Senegalia massiliensis</name>
    <dbReference type="NCBI Taxonomy" id="1720316"/>
    <lineage>
        <taxon>Bacteria</taxon>
        <taxon>Bacillati</taxon>
        <taxon>Bacillota</taxon>
        <taxon>Clostridia</taxon>
        <taxon>Eubacteriales</taxon>
        <taxon>Clostridiaceae</taxon>
        <taxon>Senegalia</taxon>
    </lineage>
</organism>
<dbReference type="RefSeq" id="WP_160197434.1">
    <property type="nucleotide sequence ID" value="NZ_QXXA01000009.1"/>
</dbReference>
<sequence length="203" mass="23270">MNLELFLQVEPKVTIKPNSQIKIKDIASVFCKDIKLEQEIKELIIGETNDFDNNKVISVLSIIKNIKNMNNNINIVIHGSPEILIHIKDYKKENNLYKFLKVFTVSILLFFGASIAIINFHDDVNMEESLSTINYIVTGVEKQNPLILTIPYSLGLGVGMVAFFQRVFKKKKKNEPSPLQLEMHSYEKNIDDYILDATKHNSD</sequence>
<keyword evidence="1" id="KW-0472">Membrane</keyword>
<dbReference type="EMBL" id="QXXA01000009">
    <property type="protein sequence ID" value="NBI06967.1"/>
    <property type="molecule type" value="Genomic_DNA"/>
</dbReference>
<evidence type="ECO:0000313" key="4">
    <source>
        <dbReference type="Proteomes" id="UP000467132"/>
    </source>
</evidence>
<proteinExistence type="predicted"/>
<dbReference type="Gene3D" id="2.60.480.10">
    <property type="entry name" value="eubacterium ventriosum atcc domain"/>
    <property type="match status" value="1"/>
</dbReference>
<keyword evidence="1" id="KW-1133">Transmembrane helix</keyword>
<evidence type="ECO:0000256" key="1">
    <source>
        <dbReference type="SAM" id="Phobius"/>
    </source>
</evidence>
<keyword evidence="4" id="KW-1185">Reference proteome</keyword>
<accession>A0A845QVM3</accession>
<dbReference type="InterPro" id="IPR038548">
    <property type="entry name" value="SporV_AA_N_sf"/>
</dbReference>
<evidence type="ECO:0000259" key="2">
    <source>
        <dbReference type="Pfam" id="PF12164"/>
    </source>
</evidence>
<evidence type="ECO:0000313" key="3">
    <source>
        <dbReference type="EMBL" id="NBI06967.1"/>
    </source>
</evidence>
<keyword evidence="1" id="KW-0812">Transmembrane</keyword>
<reference evidence="3 4" key="1">
    <citation type="submission" date="2018-08" db="EMBL/GenBank/DDBJ databases">
        <title>Murine metabolic-syndrome-specific gut microbial biobank.</title>
        <authorList>
            <person name="Liu C."/>
        </authorList>
    </citation>
    <scope>NUCLEOTIDE SEQUENCE [LARGE SCALE GENOMIC DNA]</scope>
    <source>
        <strain evidence="3 4">583</strain>
    </source>
</reference>
<feature type="domain" description="Stage V sporulation protein AA" evidence="2">
    <location>
        <begin position="4"/>
        <end position="89"/>
    </location>
</feature>
<gene>
    <name evidence="3" type="ORF">D3Z33_08890</name>
</gene>
<dbReference type="Pfam" id="PF12164">
    <property type="entry name" value="SporV_AA"/>
    <property type="match status" value="1"/>
</dbReference>
<feature type="transmembrane region" description="Helical" evidence="1">
    <location>
        <begin position="99"/>
        <end position="120"/>
    </location>
</feature>
<dbReference type="AlphaFoldDB" id="A0A845QVM3"/>
<protein>
    <submittedName>
        <fullName evidence="3">Stage V sporulation protein AB</fullName>
    </submittedName>
</protein>
<comment type="caution">
    <text evidence="3">The sequence shown here is derived from an EMBL/GenBank/DDBJ whole genome shotgun (WGS) entry which is preliminary data.</text>
</comment>
<name>A0A845QVM3_9CLOT</name>
<dbReference type="InterPro" id="IPR021997">
    <property type="entry name" value="SporV_AA"/>
</dbReference>
<feature type="transmembrane region" description="Helical" evidence="1">
    <location>
        <begin position="146"/>
        <end position="164"/>
    </location>
</feature>
<dbReference type="Proteomes" id="UP000467132">
    <property type="component" value="Unassembled WGS sequence"/>
</dbReference>